<proteinExistence type="predicted"/>
<reference evidence="2 3" key="1">
    <citation type="submission" date="2019-02" db="EMBL/GenBank/DDBJ databases">
        <title>Genome analysis provides insights into bioremediation potentialities and Haloocin production by Natrinema altunense strain 4.1R isolated from Chott Douz in Tunisian desert.</title>
        <authorList>
            <person name="Najjari A."/>
            <person name="Youssef N."/>
            <person name="Ben Dhia O."/>
            <person name="Ferjani R."/>
            <person name="El Hidri D."/>
            <person name="Ouzari H.I."/>
            <person name="Cherif A."/>
        </authorList>
    </citation>
    <scope>NUCLEOTIDE SEQUENCE [LARGE SCALE GENOMIC DNA]</scope>
    <source>
        <strain evidence="2 3">4.1R</strain>
    </source>
</reference>
<dbReference type="AlphaFoldDB" id="A0A482Y368"/>
<dbReference type="RefSeq" id="WP_130171416.1">
    <property type="nucleotide sequence ID" value="NZ_SHMR01000007.1"/>
</dbReference>
<sequence length="257" mass="29025">MSSASKPLKTEAVFTDTSVLYDYSKDAVKEAETLFEEYTALEKVTSEFGHEEFKKVAERRAEAYEAWEEAVSDGRETVGDYQFTEPDDLKTKDLDILREFQRELVQNCDQVEALRRINARGRQYEKGVEKLFGTVSGDPLVKVVSVSANENLLKRFKLDIQNHNDRQLLAEAVEWYNSAGTDIFVTSDKDDFQGETDGGTAKETSESAGLPATLEELGQTGTSLQEDLNEHIDQIYTNINHLTIKQLIDFVNAYQSP</sequence>
<dbReference type="Proteomes" id="UP000292704">
    <property type="component" value="Unassembled WGS sequence"/>
</dbReference>
<organism evidence="2 3">
    <name type="scientific">Natrinema altunense</name>
    <dbReference type="NCBI Taxonomy" id="222984"/>
    <lineage>
        <taxon>Archaea</taxon>
        <taxon>Methanobacteriati</taxon>
        <taxon>Methanobacteriota</taxon>
        <taxon>Stenosarchaea group</taxon>
        <taxon>Halobacteria</taxon>
        <taxon>Halobacteriales</taxon>
        <taxon>Natrialbaceae</taxon>
        <taxon>Natrinema</taxon>
    </lineage>
</organism>
<evidence type="ECO:0008006" key="4">
    <source>
        <dbReference type="Google" id="ProtNLM"/>
    </source>
</evidence>
<accession>A0A482Y368</accession>
<protein>
    <recommendedName>
        <fullName evidence="4">DUF4935 domain-containing protein</fullName>
    </recommendedName>
</protein>
<comment type="caution">
    <text evidence="2">The sequence shown here is derived from an EMBL/GenBank/DDBJ whole genome shotgun (WGS) entry which is preliminary data.</text>
</comment>
<name>A0A482Y368_9EURY</name>
<gene>
    <name evidence="2" type="ORF">ELS17_15685</name>
</gene>
<feature type="region of interest" description="Disordered" evidence="1">
    <location>
        <begin position="188"/>
        <end position="208"/>
    </location>
</feature>
<dbReference type="Pfam" id="PF26507">
    <property type="entry name" value="DUF8169"/>
    <property type="match status" value="1"/>
</dbReference>
<dbReference type="EMBL" id="SHMR01000007">
    <property type="protein sequence ID" value="RZH67187.1"/>
    <property type="molecule type" value="Genomic_DNA"/>
</dbReference>
<evidence type="ECO:0000313" key="3">
    <source>
        <dbReference type="Proteomes" id="UP000292704"/>
    </source>
</evidence>
<evidence type="ECO:0000256" key="1">
    <source>
        <dbReference type="SAM" id="MobiDB-lite"/>
    </source>
</evidence>
<evidence type="ECO:0000313" key="2">
    <source>
        <dbReference type="EMBL" id="RZH67187.1"/>
    </source>
</evidence>
<dbReference type="OrthoDB" id="350332at2157"/>
<dbReference type="InterPro" id="IPR058482">
    <property type="entry name" value="DUF8169"/>
</dbReference>